<protein>
    <submittedName>
        <fullName evidence="7">NRAMP-like transporter smf-3</fullName>
    </submittedName>
</protein>
<reference evidence="8" key="2">
    <citation type="submission" date="2023-06" db="EMBL/GenBank/DDBJ databases">
        <title>Black Yeasts Isolated from many extreme environments.</title>
        <authorList>
            <person name="Coleine C."/>
            <person name="Stajich J.E."/>
            <person name="Selbmann L."/>
        </authorList>
    </citation>
    <scope>NUCLEOTIDE SEQUENCE</scope>
    <source>
        <strain evidence="8">CCFEE 5200</strain>
    </source>
</reference>
<evidence type="ECO:0000256" key="4">
    <source>
        <dbReference type="ARBA" id="ARBA00023136"/>
    </source>
</evidence>
<evidence type="ECO:0000313" key="9">
    <source>
        <dbReference type="Proteomes" id="UP001168146"/>
    </source>
</evidence>
<evidence type="ECO:0000313" key="7">
    <source>
        <dbReference type="EMBL" id="KAK0305041.1"/>
    </source>
</evidence>
<dbReference type="InterPro" id="IPR001046">
    <property type="entry name" value="NRAMP_fam"/>
</dbReference>
<keyword evidence="2 6" id="KW-0812">Transmembrane</keyword>
<keyword evidence="4 6" id="KW-0472">Membrane</keyword>
<dbReference type="Proteomes" id="UP001168146">
    <property type="component" value="Unassembled WGS sequence"/>
</dbReference>
<dbReference type="GO" id="GO:0005384">
    <property type="term" value="F:manganese ion transmembrane transporter activity"/>
    <property type="evidence" value="ECO:0007669"/>
    <property type="project" value="TreeGrafter"/>
</dbReference>
<evidence type="ECO:0000256" key="3">
    <source>
        <dbReference type="ARBA" id="ARBA00022989"/>
    </source>
</evidence>
<dbReference type="NCBIfam" id="NF037982">
    <property type="entry name" value="Nramp_1"/>
    <property type="match status" value="1"/>
</dbReference>
<evidence type="ECO:0000313" key="10">
    <source>
        <dbReference type="Proteomes" id="UP001175353"/>
    </source>
</evidence>
<organism evidence="7 9">
    <name type="scientific">Friedmanniomyces endolithicus</name>
    <dbReference type="NCBI Taxonomy" id="329885"/>
    <lineage>
        <taxon>Eukaryota</taxon>
        <taxon>Fungi</taxon>
        <taxon>Dikarya</taxon>
        <taxon>Ascomycota</taxon>
        <taxon>Pezizomycotina</taxon>
        <taxon>Dothideomycetes</taxon>
        <taxon>Dothideomycetidae</taxon>
        <taxon>Mycosphaerellales</taxon>
        <taxon>Teratosphaeriaceae</taxon>
        <taxon>Friedmanniomyces</taxon>
    </lineage>
</organism>
<evidence type="ECO:0000313" key="8">
    <source>
        <dbReference type="EMBL" id="KAK0985473.1"/>
    </source>
</evidence>
<keyword evidence="3 6" id="KW-1133">Transmembrane helix</keyword>
<keyword evidence="10" id="KW-1185">Reference proteome</keyword>
<feature type="transmembrane region" description="Helical" evidence="6">
    <location>
        <begin position="124"/>
        <end position="143"/>
    </location>
</feature>
<dbReference type="EMBL" id="JASUXU010000119">
    <property type="protein sequence ID" value="KAK0305041.1"/>
    <property type="molecule type" value="Genomic_DNA"/>
</dbReference>
<evidence type="ECO:0000256" key="2">
    <source>
        <dbReference type="ARBA" id="ARBA00022692"/>
    </source>
</evidence>
<feature type="region of interest" description="Disordered" evidence="5">
    <location>
        <begin position="13"/>
        <end position="33"/>
    </location>
</feature>
<gene>
    <name evidence="7" type="primary">SMF3_4</name>
    <name evidence="8" type="synonym">SMF3_3</name>
    <name evidence="7" type="ORF">LTR82_016946</name>
    <name evidence="8" type="ORF">LTR91_010590</name>
</gene>
<dbReference type="GO" id="GO:0005886">
    <property type="term" value="C:plasma membrane"/>
    <property type="evidence" value="ECO:0007669"/>
    <property type="project" value="TreeGrafter"/>
</dbReference>
<dbReference type="AlphaFoldDB" id="A0AAN6F7I5"/>
<dbReference type="PANTHER" id="PTHR11706:SF101">
    <property type="entry name" value="MANGANESE TRANSPORTER SMF1"/>
    <property type="match status" value="1"/>
</dbReference>
<dbReference type="EMBL" id="JAUJLE010000092">
    <property type="protein sequence ID" value="KAK0985473.1"/>
    <property type="molecule type" value="Genomic_DNA"/>
</dbReference>
<feature type="transmembrane region" description="Helical" evidence="6">
    <location>
        <begin position="46"/>
        <end position="65"/>
    </location>
</feature>
<reference evidence="7" key="1">
    <citation type="submission" date="2021-12" db="EMBL/GenBank/DDBJ databases">
        <title>Black yeast isolated from Biological Soil Crust.</title>
        <authorList>
            <person name="Kurbessoian T."/>
        </authorList>
    </citation>
    <scope>NUCLEOTIDE SEQUENCE</scope>
    <source>
        <strain evidence="7">CCFEE 5208</strain>
    </source>
</reference>
<sequence>MQRTWEEMLEETLGTQTASRNQPRRDGPNKPKLPIHRRYFNDIRYVIFKYLKFVGPGFLISVAYIDPGNYATNVSAGASYRFKLLFMILLSNLFAIFLQTLCIKLGTVTGLNLAEMCRAHLPRWLNYMLYFFAEAAIIATDIAEVIGTRSRFTC</sequence>
<dbReference type="PANTHER" id="PTHR11706">
    <property type="entry name" value="SOLUTE CARRIER PROTEIN FAMILY 11 MEMBER"/>
    <property type="match status" value="1"/>
</dbReference>
<evidence type="ECO:0000256" key="1">
    <source>
        <dbReference type="ARBA" id="ARBA00004141"/>
    </source>
</evidence>
<comment type="caution">
    <text evidence="7">The sequence shown here is derived from an EMBL/GenBank/DDBJ whole genome shotgun (WGS) entry which is preliminary data.</text>
</comment>
<dbReference type="GO" id="GO:0034755">
    <property type="term" value="P:iron ion transmembrane transport"/>
    <property type="evidence" value="ECO:0007669"/>
    <property type="project" value="TreeGrafter"/>
</dbReference>
<dbReference type="GO" id="GO:0015086">
    <property type="term" value="F:cadmium ion transmembrane transporter activity"/>
    <property type="evidence" value="ECO:0007669"/>
    <property type="project" value="TreeGrafter"/>
</dbReference>
<accession>A0AAN6F7I5</accession>
<evidence type="ECO:0000256" key="6">
    <source>
        <dbReference type="SAM" id="Phobius"/>
    </source>
</evidence>
<dbReference type="GO" id="GO:0030026">
    <property type="term" value="P:intracellular manganese ion homeostasis"/>
    <property type="evidence" value="ECO:0007669"/>
    <property type="project" value="TreeGrafter"/>
</dbReference>
<evidence type="ECO:0000256" key="5">
    <source>
        <dbReference type="SAM" id="MobiDB-lite"/>
    </source>
</evidence>
<dbReference type="Pfam" id="PF01566">
    <property type="entry name" value="Nramp"/>
    <property type="match status" value="1"/>
</dbReference>
<comment type="subcellular location">
    <subcellularLocation>
        <location evidence="1">Membrane</location>
        <topology evidence="1">Multi-pass membrane protein</topology>
    </subcellularLocation>
</comment>
<feature type="transmembrane region" description="Helical" evidence="6">
    <location>
        <begin position="85"/>
        <end position="103"/>
    </location>
</feature>
<proteinExistence type="predicted"/>
<dbReference type="Proteomes" id="UP001175353">
    <property type="component" value="Unassembled WGS sequence"/>
</dbReference>
<name>A0AAN6F7I5_9PEZI</name>